<evidence type="ECO:0000259" key="9">
    <source>
        <dbReference type="PROSITE" id="PS51918"/>
    </source>
</evidence>
<evidence type="ECO:0000256" key="8">
    <source>
        <dbReference type="HAMAP-Rule" id="MF_00917"/>
    </source>
</evidence>
<comment type="pathway">
    <text evidence="8">Purine metabolism; 7-cyano-7-deazaguanine biosynthesis.</text>
</comment>
<dbReference type="EC" id="4.3.99.3" evidence="8"/>
<dbReference type="GO" id="GO:0008616">
    <property type="term" value="P:tRNA queuosine(34) biosynthetic process"/>
    <property type="evidence" value="ECO:0007669"/>
    <property type="project" value="UniProtKB-UniRule"/>
</dbReference>
<comment type="cofactor">
    <cofactor evidence="8">
        <name>Mg(2+)</name>
        <dbReference type="ChEBI" id="CHEBI:18420"/>
    </cofactor>
</comment>
<dbReference type="OrthoDB" id="9792276at2"/>
<evidence type="ECO:0000256" key="3">
    <source>
        <dbReference type="ARBA" id="ARBA00022723"/>
    </source>
</evidence>
<feature type="binding site" evidence="8">
    <location>
        <begin position="39"/>
        <end position="41"/>
    </location>
    <ligand>
        <name>S-adenosyl-L-methionine</name>
        <dbReference type="ChEBI" id="CHEBI:59789"/>
    </ligand>
</feature>
<feature type="domain" description="Radical SAM core" evidence="9">
    <location>
        <begin position="20"/>
        <end position="236"/>
    </location>
</feature>
<dbReference type="PANTHER" id="PTHR42836">
    <property type="entry name" value="7-CARBOXY-7-DEAZAGUANINE SYNTHASE"/>
    <property type="match status" value="1"/>
</dbReference>
<dbReference type="InterPro" id="IPR017742">
    <property type="entry name" value="Deazaguanine_synth"/>
</dbReference>
<evidence type="ECO:0000256" key="5">
    <source>
        <dbReference type="ARBA" id="ARBA00023004"/>
    </source>
</evidence>
<evidence type="ECO:0000256" key="6">
    <source>
        <dbReference type="ARBA" id="ARBA00023014"/>
    </source>
</evidence>
<dbReference type="PIRSF" id="PIRSF000370">
    <property type="entry name" value="QueE"/>
    <property type="match status" value="1"/>
</dbReference>
<feature type="binding site" evidence="8">
    <location>
        <position position="29"/>
    </location>
    <ligand>
        <name>substrate</name>
    </ligand>
</feature>
<feature type="binding site" evidence="8">
    <location>
        <position position="82"/>
    </location>
    <ligand>
        <name>S-adenosyl-L-methionine</name>
        <dbReference type="ChEBI" id="CHEBI:59789"/>
    </ligand>
</feature>
<dbReference type="GO" id="GO:0016840">
    <property type="term" value="F:carbon-nitrogen lyase activity"/>
    <property type="evidence" value="ECO:0007669"/>
    <property type="project" value="UniProtKB-UniRule"/>
</dbReference>
<dbReference type="Pfam" id="PF04055">
    <property type="entry name" value="Radical_SAM"/>
    <property type="match status" value="1"/>
</dbReference>
<evidence type="ECO:0000256" key="4">
    <source>
        <dbReference type="ARBA" id="ARBA00022842"/>
    </source>
</evidence>
<accession>A0A0P9CZ10</accession>
<dbReference type="PANTHER" id="PTHR42836:SF1">
    <property type="entry name" value="7-CARBOXY-7-DEAZAGUANINE SYNTHASE"/>
    <property type="match status" value="1"/>
</dbReference>
<dbReference type="AlphaFoldDB" id="A0A0P9CZ10"/>
<comment type="caution">
    <text evidence="10">The sequence shown here is derived from an EMBL/GenBank/DDBJ whole genome shotgun (WGS) entry which is preliminary data.</text>
</comment>
<dbReference type="GO" id="GO:0051539">
    <property type="term" value="F:4 iron, 4 sulfur cluster binding"/>
    <property type="evidence" value="ECO:0007669"/>
    <property type="project" value="UniProtKB-UniRule"/>
</dbReference>
<comment type="cofactor">
    <cofactor evidence="8">
        <name>[4Fe-4S] cluster</name>
        <dbReference type="ChEBI" id="CHEBI:49883"/>
    </cofactor>
    <text evidence="8">Binds 1 [4Fe-4S] cluster. The cluster is coordinated with 3 cysteines and an exchangeable S-adenosyl-L-methionine.</text>
</comment>
<keyword evidence="3 8" id="KW-0479">Metal-binding</keyword>
<dbReference type="SFLD" id="SFLDS00029">
    <property type="entry name" value="Radical_SAM"/>
    <property type="match status" value="1"/>
</dbReference>
<dbReference type="NCBIfam" id="TIGR03365">
    <property type="entry name" value="Bsubt_queE"/>
    <property type="match status" value="1"/>
</dbReference>
<keyword evidence="8" id="KW-0671">Queuosine biosynthesis</keyword>
<evidence type="ECO:0000256" key="7">
    <source>
        <dbReference type="ARBA" id="ARBA00023239"/>
    </source>
</evidence>
<dbReference type="HAMAP" id="MF_00917">
    <property type="entry name" value="QueE"/>
    <property type="match status" value="1"/>
</dbReference>
<feature type="binding site" evidence="8">
    <location>
        <position position="33"/>
    </location>
    <ligand>
        <name>[4Fe-4S] cluster</name>
        <dbReference type="ChEBI" id="CHEBI:49883"/>
        <note>4Fe-4S-S-AdoMet</note>
    </ligand>
</feature>
<feature type="binding site" evidence="8">
    <location>
        <position position="42"/>
    </location>
    <ligand>
        <name>Mg(2+)</name>
        <dbReference type="ChEBI" id="CHEBI:18420"/>
    </ligand>
</feature>
<dbReference type="EMBL" id="LJCO01000079">
    <property type="protein sequence ID" value="KPV42233.1"/>
    <property type="molecule type" value="Genomic_DNA"/>
</dbReference>
<feature type="binding site" evidence="8">
    <location>
        <begin position="127"/>
        <end position="129"/>
    </location>
    <ligand>
        <name>S-adenosyl-L-methionine</name>
        <dbReference type="ChEBI" id="CHEBI:59789"/>
    </ligand>
</feature>
<dbReference type="Proteomes" id="UP000050482">
    <property type="component" value="Unassembled WGS sequence"/>
</dbReference>
<evidence type="ECO:0000313" key="11">
    <source>
        <dbReference type="Proteomes" id="UP000050482"/>
    </source>
</evidence>
<dbReference type="UniPathway" id="UPA00391"/>
<dbReference type="SFLD" id="SFLDF00300">
    <property type="entry name" value="7-carboxy-7-deazaguanine_synth"/>
    <property type="match status" value="1"/>
</dbReference>
<comment type="cofactor">
    <cofactor evidence="8">
        <name>S-adenosyl-L-methionine</name>
        <dbReference type="ChEBI" id="CHEBI:59789"/>
    </cofactor>
    <text evidence="8">Binds 1 S-adenosyl-L-methionine per subunit.</text>
</comment>
<reference evidence="10 11" key="1">
    <citation type="submission" date="2015-09" db="EMBL/GenBank/DDBJ databases">
        <title>Draft genome sequence of Alicyclobacillus ferrooxydans DSM 22381.</title>
        <authorList>
            <person name="Hemp J."/>
        </authorList>
    </citation>
    <scope>NUCLEOTIDE SEQUENCE [LARGE SCALE GENOMIC DNA]</scope>
    <source>
        <strain evidence="10 11">TC-34</strain>
    </source>
</reference>
<comment type="catalytic activity">
    <reaction evidence="8">
        <text>6-carboxy-5,6,7,8-tetrahydropterin + H(+) = 7-carboxy-7-carbaguanine + NH4(+)</text>
        <dbReference type="Rhea" id="RHEA:27974"/>
        <dbReference type="ChEBI" id="CHEBI:15378"/>
        <dbReference type="ChEBI" id="CHEBI:28938"/>
        <dbReference type="ChEBI" id="CHEBI:61032"/>
        <dbReference type="ChEBI" id="CHEBI:61036"/>
        <dbReference type="EC" id="4.3.99.3"/>
    </reaction>
</comment>
<feature type="binding site" evidence="8">
    <location>
        <position position="80"/>
    </location>
    <ligand>
        <name>substrate</name>
    </ligand>
</feature>
<keyword evidence="7 8" id="KW-0456">Lyase</keyword>
<evidence type="ECO:0000256" key="2">
    <source>
        <dbReference type="ARBA" id="ARBA00022691"/>
    </source>
</evidence>
<keyword evidence="4 8" id="KW-0460">Magnesium</keyword>
<dbReference type="PATRIC" id="fig|471514.4.peg.4529"/>
<dbReference type="PROSITE" id="PS51918">
    <property type="entry name" value="RADICAL_SAM"/>
    <property type="match status" value="1"/>
</dbReference>
<comment type="similarity">
    <text evidence="8">Belongs to the radical SAM superfamily. 7-carboxy-7-deazaguanine synthase family.</text>
</comment>
<gene>
    <name evidence="8" type="primary">queE</name>
    <name evidence="10" type="ORF">AN477_18085</name>
</gene>
<name>A0A0P9CZ10_9BACL</name>
<keyword evidence="2 8" id="KW-0949">S-adenosyl-L-methionine</keyword>
<comment type="subunit">
    <text evidence="8">Homodimer.</text>
</comment>
<dbReference type="GO" id="GO:0000287">
    <property type="term" value="F:magnesium ion binding"/>
    <property type="evidence" value="ECO:0007669"/>
    <property type="project" value="UniProtKB-UniRule"/>
</dbReference>
<proteinExistence type="inferred from homology"/>
<protein>
    <recommendedName>
        <fullName evidence="8">7-carboxy-7-deazaguanine synthase</fullName>
        <shortName evidence="8">CDG synthase</shortName>
        <ecNumber evidence="8">4.3.99.3</ecNumber>
    </recommendedName>
    <alternativeName>
        <fullName evidence="8">Queuosine biosynthesis protein QueE</fullName>
    </alternativeName>
</protein>
<comment type="caution">
    <text evidence="8">Lacks conserved residue(s) required for the propagation of feature annotation.</text>
</comment>
<dbReference type="STRING" id="471514.AN477_18085"/>
<keyword evidence="1 8" id="KW-0004">4Fe-4S</keyword>
<feature type="binding site" evidence="8">
    <location>
        <position position="37"/>
    </location>
    <ligand>
        <name>[4Fe-4S] cluster</name>
        <dbReference type="ChEBI" id="CHEBI:49883"/>
        <note>4Fe-4S-S-AdoMet</note>
    </ligand>
</feature>
<keyword evidence="6 8" id="KW-0411">Iron-sulfur</keyword>
<evidence type="ECO:0000313" key="10">
    <source>
        <dbReference type="EMBL" id="KPV42233.1"/>
    </source>
</evidence>
<sequence>MSKIPVLETFGPTIQGEGMVVGRKTMFVRTAGCDYQCVWCDSAYTWNGSEKHRTRMLSPEEVMDELVALGGNRFNHVTITGGNPALIGDPMRRFINLCHQQGHKVGLETQGSRMQDWFFDIDDLTLSPKPPSSKMETNWDTLDRIVHELTGHSVNFSLKIVVFDNEDVEYAKSVFARYPDVAQKYVQPGNAHTDASGNISAYLLERLEWLFGVVISDAAFNSVRVLPQLHAMVWSNERER</sequence>
<keyword evidence="11" id="KW-1185">Reference proteome</keyword>
<feature type="binding site" evidence="8">
    <location>
        <position position="40"/>
    </location>
    <ligand>
        <name>[4Fe-4S] cluster</name>
        <dbReference type="ChEBI" id="CHEBI:49883"/>
        <note>4Fe-4S-S-AdoMet</note>
    </ligand>
</feature>
<evidence type="ECO:0000256" key="1">
    <source>
        <dbReference type="ARBA" id="ARBA00022485"/>
    </source>
</evidence>
<keyword evidence="5 8" id="KW-0408">Iron</keyword>
<dbReference type="InterPro" id="IPR024924">
    <property type="entry name" value="7-CO-7-deazaguanine_synth-like"/>
</dbReference>
<dbReference type="SUPFAM" id="SSF102114">
    <property type="entry name" value="Radical SAM enzymes"/>
    <property type="match status" value="1"/>
</dbReference>
<organism evidence="10 11">
    <name type="scientific">Alicyclobacillus ferrooxydans</name>
    <dbReference type="NCBI Taxonomy" id="471514"/>
    <lineage>
        <taxon>Bacteria</taxon>
        <taxon>Bacillati</taxon>
        <taxon>Bacillota</taxon>
        <taxon>Bacilli</taxon>
        <taxon>Bacillales</taxon>
        <taxon>Alicyclobacillaceae</taxon>
        <taxon>Alicyclobacillus</taxon>
    </lineage>
</organism>
<dbReference type="InterPro" id="IPR013785">
    <property type="entry name" value="Aldolase_TIM"/>
</dbReference>
<dbReference type="InterPro" id="IPR058240">
    <property type="entry name" value="rSAM_sf"/>
</dbReference>
<dbReference type="Gene3D" id="3.20.20.70">
    <property type="entry name" value="Aldolase class I"/>
    <property type="match status" value="1"/>
</dbReference>
<dbReference type="InterPro" id="IPR007197">
    <property type="entry name" value="rSAM"/>
</dbReference>
<comment type="function">
    <text evidence="8">Catalyzes the complex heterocyclic radical-mediated conversion of 6-carboxy-5,6,7,8-tetrahydropterin (CPH4) to 7-carboxy-7-deazaguanine (CDG), a step common to the biosynthetic pathways of all 7-deazapurine-containing compounds.</text>
</comment>
<dbReference type="RefSeq" id="WP_054970586.1">
    <property type="nucleotide sequence ID" value="NZ_LJCO01000079.1"/>
</dbReference>
<dbReference type="GO" id="GO:1904047">
    <property type="term" value="F:S-adenosyl-L-methionine binding"/>
    <property type="evidence" value="ECO:0007669"/>
    <property type="project" value="UniProtKB-UniRule"/>
</dbReference>
<feature type="binding site" evidence="8">
    <location>
        <begin position="14"/>
        <end position="16"/>
    </location>
    <ligand>
        <name>substrate</name>
    </ligand>
</feature>